<keyword evidence="2" id="KW-1185">Reference proteome</keyword>
<dbReference type="Proteomes" id="UP001159363">
    <property type="component" value="Chromosome 3"/>
</dbReference>
<proteinExistence type="predicted"/>
<dbReference type="EMBL" id="JARBHB010000003">
    <property type="protein sequence ID" value="KAJ8890182.1"/>
    <property type="molecule type" value="Genomic_DNA"/>
</dbReference>
<protein>
    <submittedName>
        <fullName evidence="1">Uncharacterized protein</fullName>
    </submittedName>
</protein>
<comment type="caution">
    <text evidence="1">The sequence shown here is derived from an EMBL/GenBank/DDBJ whole genome shotgun (WGS) entry which is preliminary data.</text>
</comment>
<gene>
    <name evidence="1" type="ORF">PR048_009689</name>
</gene>
<name>A0ABQ9I101_9NEOP</name>
<reference evidence="1 2" key="1">
    <citation type="submission" date="2023-02" db="EMBL/GenBank/DDBJ databases">
        <title>LHISI_Scaffold_Assembly.</title>
        <authorList>
            <person name="Stuart O.P."/>
            <person name="Cleave R."/>
            <person name="Magrath M.J.L."/>
            <person name="Mikheyev A.S."/>
        </authorList>
    </citation>
    <scope>NUCLEOTIDE SEQUENCE [LARGE SCALE GENOMIC DNA]</scope>
    <source>
        <strain evidence="1">Daus_M_001</strain>
        <tissue evidence="1">Leg muscle</tissue>
    </source>
</reference>
<evidence type="ECO:0000313" key="1">
    <source>
        <dbReference type="EMBL" id="KAJ8890182.1"/>
    </source>
</evidence>
<sequence>MPLPNEDQIYVLGPHQEAACEKKKDLMLQAPCLAYINTVKKIWFSYRLGCALHKDNSRELVCYDSWGLARLKKKRSGINLNMWKAAGIHCKLTCSSVDQGSVEDQSRGAEGLCQGRLLKKLVTSYGEPFKRGPESMPSLSICSPVPFTTFGVICTPASRSMAATSSTYSSNELTMNIQSLVVNHSAGRRTDGTDYCKSCLTGMLHQPSDNVKELRRLGLMLVDHWQGGLFPSAEVVSITWASLHTIQEHVIAAGDTPPSTSITHRWLAEWDLSSQCPLRHLPL</sequence>
<organism evidence="1 2">
    <name type="scientific">Dryococelus australis</name>
    <dbReference type="NCBI Taxonomy" id="614101"/>
    <lineage>
        <taxon>Eukaryota</taxon>
        <taxon>Metazoa</taxon>
        <taxon>Ecdysozoa</taxon>
        <taxon>Arthropoda</taxon>
        <taxon>Hexapoda</taxon>
        <taxon>Insecta</taxon>
        <taxon>Pterygota</taxon>
        <taxon>Neoptera</taxon>
        <taxon>Polyneoptera</taxon>
        <taxon>Phasmatodea</taxon>
        <taxon>Verophasmatodea</taxon>
        <taxon>Anareolatae</taxon>
        <taxon>Phasmatidae</taxon>
        <taxon>Eurycanthinae</taxon>
        <taxon>Dryococelus</taxon>
    </lineage>
</organism>
<evidence type="ECO:0000313" key="2">
    <source>
        <dbReference type="Proteomes" id="UP001159363"/>
    </source>
</evidence>
<accession>A0ABQ9I101</accession>